<dbReference type="PANTHER" id="PTHR33021">
    <property type="entry name" value="BLUE COPPER PROTEIN"/>
    <property type="match status" value="1"/>
</dbReference>
<dbReference type="GO" id="GO:0005886">
    <property type="term" value="C:plasma membrane"/>
    <property type="evidence" value="ECO:0007669"/>
    <property type="project" value="TreeGrafter"/>
</dbReference>
<evidence type="ECO:0000313" key="8">
    <source>
        <dbReference type="EMBL" id="KAJ8756109.1"/>
    </source>
</evidence>
<organism evidence="8 9">
    <name type="scientific">Erythroxylum novogranatense</name>
    <dbReference type="NCBI Taxonomy" id="1862640"/>
    <lineage>
        <taxon>Eukaryota</taxon>
        <taxon>Viridiplantae</taxon>
        <taxon>Streptophyta</taxon>
        <taxon>Embryophyta</taxon>
        <taxon>Tracheophyta</taxon>
        <taxon>Spermatophyta</taxon>
        <taxon>Magnoliopsida</taxon>
        <taxon>eudicotyledons</taxon>
        <taxon>Gunneridae</taxon>
        <taxon>Pentapetalae</taxon>
        <taxon>rosids</taxon>
        <taxon>fabids</taxon>
        <taxon>Malpighiales</taxon>
        <taxon>Erythroxylaceae</taxon>
        <taxon>Erythroxylum</taxon>
    </lineage>
</organism>
<dbReference type="PROSITE" id="PS00196">
    <property type="entry name" value="COPPER_BLUE"/>
    <property type="match status" value="1"/>
</dbReference>
<dbReference type="EMBL" id="JAIWQS010000009">
    <property type="protein sequence ID" value="KAJ8756109.1"/>
    <property type="molecule type" value="Genomic_DNA"/>
</dbReference>
<proteinExistence type="predicted"/>
<accession>A0AAV8SVQ8</accession>
<comment type="caution">
    <text evidence="8">The sequence shown here is derived from an EMBL/GenBank/DDBJ whole genome shotgun (WGS) entry which is preliminary data.</text>
</comment>
<keyword evidence="3" id="KW-1015">Disulfide bond</keyword>
<name>A0AAV8SVQ8_9ROSI</name>
<keyword evidence="6" id="KW-0732">Signal</keyword>
<dbReference type="Proteomes" id="UP001159364">
    <property type="component" value="Linkage Group LG09"/>
</dbReference>
<dbReference type="Pfam" id="PF02298">
    <property type="entry name" value="Cu_bind_like"/>
    <property type="match status" value="1"/>
</dbReference>
<evidence type="ECO:0000259" key="7">
    <source>
        <dbReference type="PROSITE" id="PS51485"/>
    </source>
</evidence>
<reference evidence="8 9" key="1">
    <citation type="submission" date="2021-09" db="EMBL/GenBank/DDBJ databases">
        <title>Genomic insights and catalytic innovation underlie evolution of tropane alkaloids biosynthesis.</title>
        <authorList>
            <person name="Wang Y.-J."/>
            <person name="Tian T."/>
            <person name="Huang J.-P."/>
            <person name="Huang S.-X."/>
        </authorList>
    </citation>
    <scope>NUCLEOTIDE SEQUENCE [LARGE SCALE GENOMIC DNA]</scope>
    <source>
        <strain evidence="8">KIB-2018</strain>
        <tissue evidence="8">Leaf</tissue>
    </source>
</reference>
<gene>
    <name evidence="8" type="ORF">K2173_024656</name>
</gene>
<sequence>MARFMGIAFISIMSAGLLGCVAAQTVHVIGDGLGWAVPQGGAAVYSNWANGKTFAVGDFLTFNFRSNEHDVLRVQKTSFDACTSTNANGDAIMTGPTNITLTSSGEHYYICTIGRHCQFGQKLAITVSSGTSGGMPPSTTPAPPTTSSPSSGIIPADCAPNPSPSPTSTGPTGSTTPRPSTSTTPPPPGSSASHVLASTLVSMLAITMGLLL</sequence>
<dbReference type="PANTHER" id="PTHR33021:SF189">
    <property type="entry name" value="CUCUMBER PEELING CUPREDOXIN-LIKE"/>
    <property type="match status" value="1"/>
</dbReference>
<dbReference type="InterPro" id="IPR028871">
    <property type="entry name" value="BlueCu_1_BS"/>
</dbReference>
<evidence type="ECO:0000256" key="1">
    <source>
        <dbReference type="ARBA" id="ARBA00022723"/>
    </source>
</evidence>
<feature type="compositionally biased region" description="Low complexity" evidence="5">
    <location>
        <begin position="166"/>
        <end position="183"/>
    </location>
</feature>
<keyword evidence="2" id="KW-0186">Copper</keyword>
<feature type="domain" description="Phytocyanin" evidence="7">
    <location>
        <begin position="25"/>
        <end position="129"/>
    </location>
</feature>
<dbReference type="PROSITE" id="PS51257">
    <property type="entry name" value="PROKAR_LIPOPROTEIN"/>
    <property type="match status" value="1"/>
</dbReference>
<dbReference type="InterPro" id="IPR039391">
    <property type="entry name" value="Phytocyanin-like"/>
</dbReference>
<dbReference type="SUPFAM" id="SSF49503">
    <property type="entry name" value="Cupredoxins"/>
    <property type="match status" value="1"/>
</dbReference>
<dbReference type="AlphaFoldDB" id="A0AAV8SVQ8"/>
<keyword evidence="4" id="KW-0325">Glycoprotein</keyword>
<keyword evidence="1" id="KW-0479">Metal-binding</keyword>
<dbReference type="InterPro" id="IPR008972">
    <property type="entry name" value="Cupredoxin"/>
</dbReference>
<evidence type="ECO:0000256" key="4">
    <source>
        <dbReference type="ARBA" id="ARBA00023180"/>
    </source>
</evidence>
<dbReference type="PROSITE" id="PS51485">
    <property type="entry name" value="PHYTOCYANIN"/>
    <property type="match status" value="1"/>
</dbReference>
<feature type="region of interest" description="Disordered" evidence="5">
    <location>
        <begin position="128"/>
        <end position="193"/>
    </location>
</feature>
<evidence type="ECO:0000313" key="9">
    <source>
        <dbReference type="Proteomes" id="UP001159364"/>
    </source>
</evidence>
<feature type="compositionally biased region" description="Low complexity" evidence="5">
    <location>
        <begin position="128"/>
        <end position="137"/>
    </location>
</feature>
<dbReference type="GO" id="GO:0046872">
    <property type="term" value="F:metal ion binding"/>
    <property type="evidence" value="ECO:0007669"/>
    <property type="project" value="UniProtKB-KW"/>
</dbReference>
<dbReference type="FunFam" id="2.60.40.420:FF:000034">
    <property type="entry name" value="Cupredoxin superfamily protein"/>
    <property type="match status" value="1"/>
</dbReference>
<evidence type="ECO:0000256" key="3">
    <source>
        <dbReference type="ARBA" id="ARBA00023157"/>
    </source>
</evidence>
<evidence type="ECO:0000256" key="5">
    <source>
        <dbReference type="SAM" id="MobiDB-lite"/>
    </source>
</evidence>
<feature type="chain" id="PRO_5043507818" description="Phytocyanin domain-containing protein" evidence="6">
    <location>
        <begin position="24"/>
        <end position="212"/>
    </location>
</feature>
<evidence type="ECO:0000256" key="2">
    <source>
        <dbReference type="ARBA" id="ARBA00023008"/>
    </source>
</evidence>
<keyword evidence="9" id="KW-1185">Reference proteome</keyword>
<dbReference type="InterPro" id="IPR003245">
    <property type="entry name" value="Phytocyanin_dom"/>
</dbReference>
<feature type="signal peptide" evidence="6">
    <location>
        <begin position="1"/>
        <end position="23"/>
    </location>
</feature>
<evidence type="ECO:0000256" key="6">
    <source>
        <dbReference type="SAM" id="SignalP"/>
    </source>
</evidence>
<protein>
    <recommendedName>
        <fullName evidence="7">Phytocyanin domain-containing protein</fullName>
    </recommendedName>
</protein>
<dbReference type="Gene3D" id="2.60.40.420">
    <property type="entry name" value="Cupredoxins - blue copper proteins"/>
    <property type="match status" value="1"/>
</dbReference>
<dbReference type="GO" id="GO:0009055">
    <property type="term" value="F:electron transfer activity"/>
    <property type="evidence" value="ECO:0007669"/>
    <property type="project" value="InterPro"/>
</dbReference>